<organism evidence="2 3">
    <name type="scientific">Herbaspirillum seropedicae (strain SmR1)</name>
    <dbReference type="NCBI Taxonomy" id="757424"/>
    <lineage>
        <taxon>Bacteria</taxon>
        <taxon>Pseudomonadati</taxon>
        <taxon>Pseudomonadota</taxon>
        <taxon>Betaproteobacteria</taxon>
        <taxon>Burkholderiales</taxon>
        <taxon>Oxalobacteraceae</taxon>
        <taxon>Herbaspirillum</taxon>
    </lineage>
</organism>
<dbReference type="Pfam" id="PF07589">
    <property type="entry name" value="PEP-CTERM"/>
    <property type="match status" value="1"/>
</dbReference>
<dbReference type="NCBIfam" id="TIGR02595">
    <property type="entry name" value="PEP_CTERM"/>
    <property type="match status" value="1"/>
</dbReference>
<evidence type="ECO:0000259" key="1">
    <source>
        <dbReference type="Pfam" id="PF07589"/>
    </source>
</evidence>
<accession>D8IYP4</accession>
<evidence type="ECO:0000313" key="3">
    <source>
        <dbReference type="Proteomes" id="UP000000329"/>
    </source>
</evidence>
<dbReference type="EMBL" id="CP002039">
    <property type="protein sequence ID" value="ADJ64229.1"/>
    <property type="molecule type" value="Genomic_DNA"/>
</dbReference>
<proteinExistence type="predicted"/>
<dbReference type="HOGENOM" id="CLU_1068627_0_0_4"/>
<gene>
    <name evidence="2" type="ordered locus">Hsero_2733</name>
</gene>
<name>D8IYP4_HERSS</name>
<dbReference type="AlphaFoldDB" id="D8IYP4"/>
<sequence>MFSSVGKIYSLFKILFVEKRKRLKSKFFYRWAQELLYRQRMHRSPVQRPRSLAMKKFLLAALFLAANISTGQANATTLNSTLNVDNTFRLYLSTSNNTLGTLVGSGNDWPTTYSFSSALTAGVTNFLHIVATNEGGPGGLLGAFTLSDGNFKFANGTQTLLSGDAGLTQNLTGVGAPGNATVNEGANGVGPWGGRSGYGSLSPQWVWNYYSNNGDDFNTVYFSASILSTHAVPEPGSIALMGLGLLALLGWRKRKQASGF</sequence>
<dbReference type="STRING" id="757424.Hsero_2733"/>
<dbReference type="KEGG" id="hse:Hsero_2733"/>
<feature type="domain" description="Ice-binding protein C-terminal" evidence="1">
    <location>
        <begin position="231"/>
        <end position="254"/>
    </location>
</feature>
<protein>
    <recommendedName>
        <fullName evidence="1">Ice-binding protein C-terminal domain-containing protein</fullName>
    </recommendedName>
</protein>
<evidence type="ECO:0000313" key="2">
    <source>
        <dbReference type="EMBL" id="ADJ64229.1"/>
    </source>
</evidence>
<dbReference type="eggNOG" id="ENOG50331UE">
    <property type="taxonomic scope" value="Bacteria"/>
</dbReference>
<dbReference type="Proteomes" id="UP000000329">
    <property type="component" value="Chromosome"/>
</dbReference>
<keyword evidence="3" id="KW-1185">Reference proteome</keyword>
<dbReference type="InterPro" id="IPR013424">
    <property type="entry name" value="Ice-binding_C"/>
</dbReference>
<reference evidence="2 3" key="1">
    <citation type="submission" date="2010-04" db="EMBL/GenBank/DDBJ databases">
        <title>The genome of Herbaspirillum seropedicae SmR1, an endophytic, nitrogen-fixing, plant-growth promoting beta-Proteobacteria.</title>
        <authorList>
            <person name="Pedrosa F.O."/>
            <person name="Monteiro R.A."/>
            <person name="Wassem R."/>
            <person name="Cruz L.M."/>
            <person name="Ayub R.A."/>
            <person name="Colauto N.B."/>
            <person name="Fernandez M.A."/>
            <person name="Fungaro M.H.P."/>
            <person name="Grisard E.C."/>
            <person name="Hungria M."/>
            <person name="Madeira H.M.F."/>
            <person name="Nodari R.O."/>
            <person name="Osaku C.A."/>
            <person name="Petzl-Erler M.L."/>
            <person name="Terenzi H."/>
            <person name="Vieira L.G.E."/>
            <person name="Almeida M.I.M."/>
            <person name="Alves L.R."/>
            <person name="Arantes O.M.N."/>
            <person name="Balsanelli E."/>
            <person name="Barcellos F.G."/>
            <person name="Baura V.A."/>
            <person name="Binde D.R."/>
            <person name="Campo R.J."/>
            <person name="Chubatsu L.S."/>
            <person name="Chueire L.M.O."/>
            <person name="Ciferri R.R."/>
            <person name="Correa L.C."/>
            <person name="da Conceicao Silva J.L."/>
            <person name="Dabul A.N.G."/>
            <person name="Dambros B.P."/>
            <person name="Faoro H."/>
            <person name="Favetti A."/>
            <person name="Friedermann G."/>
            <person name="Furlaneto M.C."/>
            <person name="Gasques L.S."/>
            <person name="Gimenes C.C.T."/>
            <person name="Gioppo N.M.R."/>
            <person name="Glienke-Blanco C."/>
            <person name="Godoy L.P."/>
            <person name="Guerra M.P."/>
            <person name="Karp S."/>
            <person name="Kava-Cordeiro V."/>
            <person name="Margarido V.P."/>
            <person name="Mathioni S.M."/>
            <person name="Menck-Soares M.A."/>
            <person name="Murace N.K."/>
            <person name="Nicolas M.F."/>
            <person name="Oliveira C.E.C."/>
            <person name="Pagnan N.A.B."/>
            <person name="Pamphile J.A."/>
            <person name="Patussi E.V."/>
            <person name="Pereira L.F.P."/>
            <person name="Pereira-Ferrari L."/>
            <person name="Pinto F.G.S."/>
            <person name="Precoma C."/>
            <person name="Prioli A.J."/>
            <person name="Prioli S.M.A.P."/>
            <person name="Raittz R.T."/>
            <person name="Ramos H.J.O."/>
            <person name="Ribeiro E.M.S.F."/>
            <person name="Rigo L.U."/>
            <person name="Rocha C.L.M.S.C."/>
            <person name="Rocha S.N."/>
            <person name="Santos K."/>
            <person name="Satori D."/>
            <person name="Silva A.G."/>
            <person name="Simao R.C.G."/>
            <person name="Soares M.A.M."/>
            <person name="Souza E.M."/>
            <person name="Steffens M.B.R."/>
            <person name="Steindel M."/>
            <person name="Tadra-Sfeir M.Z."/>
            <person name="Takahashi E.K."/>
            <person name="Torres R.A."/>
            <person name="Valle J.S."/>
            <person name="Vernal J.I."/>
            <person name="Vilas-Boas L.A."/>
            <person name="Watanabe M.A.E."/>
            <person name="Weiss V.A."/>
            <person name="Yates M.A."/>
            <person name="Souza E.M."/>
        </authorList>
    </citation>
    <scope>NUCLEOTIDE SEQUENCE [LARGE SCALE GENOMIC DNA]</scope>
    <source>
        <strain evidence="2 3">SmR1</strain>
    </source>
</reference>
<dbReference type="OrthoDB" id="9790247at2"/>